<evidence type="ECO:0000256" key="9">
    <source>
        <dbReference type="PROSITE-ProRule" id="PRU00339"/>
    </source>
</evidence>
<evidence type="ECO:0000256" key="8">
    <source>
        <dbReference type="ARBA" id="ARBA00073740"/>
    </source>
</evidence>
<dbReference type="SMART" id="SM00753">
    <property type="entry name" value="PAM"/>
    <property type="match status" value="1"/>
</dbReference>
<dbReference type="InterPro" id="IPR036869">
    <property type="entry name" value="J_dom_sf"/>
</dbReference>
<comment type="similarity">
    <text evidence="2">Belongs to the proteasome subunit S3 family.</text>
</comment>
<dbReference type="InterPro" id="IPR019734">
    <property type="entry name" value="TPR_rpt"/>
</dbReference>
<evidence type="ECO:0000256" key="11">
    <source>
        <dbReference type="SAM" id="MobiDB-lite"/>
    </source>
</evidence>
<evidence type="ECO:0000256" key="3">
    <source>
        <dbReference type="ARBA" id="ARBA00022729"/>
    </source>
</evidence>
<evidence type="ECO:0000256" key="4">
    <source>
        <dbReference type="ARBA" id="ARBA00022737"/>
    </source>
</evidence>
<feature type="domain" description="PCI" evidence="13">
    <location>
        <begin position="236"/>
        <end position="418"/>
    </location>
</feature>
<feature type="region of interest" description="Disordered" evidence="11">
    <location>
        <begin position="938"/>
        <end position="957"/>
    </location>
</feature>
<reference evidence="14 15" key="1">
    <citation type="submission" date="2019-03" db="EMBL/GenBank/DDBJ databases">
        <title>Sequencing 23 genomes of Wallemia ichthyophaga.</title>
        <authorList>
            <person name="Gostincar C."/>
        </authorList>
    </citation>
    <scope>NUCLEOTIDE SEQUENCE [LARGE SCALE GENOMIC DNA]</scope>
    <source>
        <strain evidence="14 15">EXF-8621</strain>
    </source>
</reference>
<dbReference type="InterPro" id="IPR036390">
    <property type="entry name" value="WH_DNA-bd_sf"/>
</dbReference>
<dbReference type="FunFam" id="1.25.40.10:FF:000224">
    <property type="entry name" value="DnaJ and TPR domain protein"/>
    <property type="match status" value="1"/>
</dbReference>
<gene>
    <name evidence="14" type="ORF">E3P90_00691</name>
</gene>
<evidence type="ECO:0000313" key="14">
    <source>
        <dbReference type="EMBL" id="TIB16027.1"/>
    </source>
</evidence>
<dbReference type="Pfam" id="PF13432">
    <property type="entry name" value="TPR_16"/>
    <property type="match status" value="1"/>
</dbReference>
<feature type="repeat" description="TPR" evidence="9">
    <location>
        <begin position="528"/>
        <end position="561"/>
    </location>
</feature>
<dbReference type="InterPro" id="IPR001623">
    <property type="entry name" value="DnaJ_domain"/>
</dbReference>
<keyword evidence="4" id="KW-0677">Repeat</keyword>
<keyword evidence="5 9" id="KW-0802">TPR repeat</keyword>
<evidence type="ECO:0000313" key="15">
    <source>
        <dbReference type="Proteomes" id="UP000306954"/>
    </source>
</evidence>
<evidence type="ECO:0000259" key="13">
    <source>
        <dbReference type="PROSITE" id="PS50250"/>
    </source>
</evidence>
<dbReference type="InterPro" id="IPR011990">
    <property type="entry name" value="TPR-like_helical_dom_sf"/>
</dbReference>
<evidence type="ECO:0000256" key="2">
    <source>
        <dbReference type="ARBA" id="ARBA00007912"/>
    </source>
</evidence>
<dbReference type="PANTHER" id="PTHR10758">
    <property type="entry name" value="26S PROTEASOME NON-ATPASE REGULATORY SUBUNIT 3/COP9 SIGNALOSOME COMPLEX SUBUNIT 3"/>
    <property type="match status" value="1"/>
</dbReference>
<dbReference type="InterPro" id="IPR013586">
    <property type="entry name" value="PSMD3_C"/>
</dbReference>
<dbReference type="Gene3D" id="1.25.40.10">
    <property type="entry name" value="Tetratricopeptide repeat domain"/>
    <property type="match status" value="2"/>
</dbReference>
<dbReference type="PROSITE" id="PS50250">
    <property type="entry name" value="PCI"/>
    <property type="match status" value="1"/>
</dbReference>
<evidence type="ECO:0000259" key="12">
    <source>
        <dbReference type="PROSITE" id="PS50076"/>
    </source>
</evidence>
<dbReference type="Pfam" id="PF25573">
    <property type="entry name" value="TPR_PSMD3_N"/>
    <property type="match status" value="1"/>
</dbReference>
<dbReference type="SMART" id="SM00088">
    <property type="entry name" value="PINT"/>
    <property type="match status" value="1"/>
</dbReference>
<comment type="caution">
    <text evidence="14">The sequence shown here is derived from an EMBL/GenBank/DDBJ whole genome shotgun (WGS) entry which is preliminary data.</text>
</comment>
<dbReference type="InterPro" id="IPR050756">
    <property type="entry name" value="CSN3"/>
</dbReference>
<dbReference type="Pfam" id="PF01399">
    <property type="entry name" value="PCI"/>
    <property type="match status" value="1"/>
</dbReference>
<keyword evidence="10" id="KW-0175">Coiled coil</keyword>
<evidence type="ECO:0000256" key="5">
    <source>
        <dbReference type="ARBA" id="ARBA00022803"/>
    </source>
</evidence>
<dbReference type="GO" id="GO:0005788">
    <property type="term" value="C:endoplasmic reticulum lumen"/>
    <property type="evidence" value="ECO:0007669"/>
    <property type="project" value="UniProtKB-SubCell"/>
</dbReference>
<dbReference type="SMART" id="SM00271">
    <property type="entry name" value="DnaJ"/>
    <property type="match status" value="1"/>
</dbReference>
<name>A0A4T0ICB3_WALIC</name>
<dbReference type="EMBL" id="SPOF01000005">
    <property type="protein sequence ID" value="TIB16027.1"/>
    <property type="molecule type" value="Genomic_DNA"/>
</dbReference>
<keyword evidence="6" id="KW-0256">Endoplasmic reticulum</keyword>
<dbReference type="Proteomes" id="UP000306954">
    <property type="component" value="Unassembled WGS sequence"/>
</dbReference>
<dbReference type="PANTHER" id="PTHR10758:SF2">
    <property type="entry name" value="26S PROTEASOME NON-ATPASE REGULATORY SUBUNIT 3"/>
    <property type="match status" value="1"/>
</dbReference>
<evidence type="ECO:0000256" key="7">
    <source>
        <dbReference type="ARBA" id="ARBA00022942"/>
    </source>
</evidence>
<keyword evidence="3" id="KW-0732">Signal</keyword>
<dbReference type="SUPFAM" id="SSF46565">
    <property type="entry name" value="Chaperone J-domain"/>
    <property type="match status" value="1"/>
</dbReference>
<accession>A0A4T0ICB3</accession>
<dbReference type="AlphaFoldDB" id="A0A4T0ICB3"/>
<keyword evidence="7" id="KW-0647">Proteasome</keyword>
<dbReference type="GO" id="GO:0006511">
    <property type="term" value="P:ubiquitin-dependent protein catabolic process"/>
    <property type="evidence" value="ECO:0007669"/>
    <property type="project" value="TreeGrafter"/>
</dbReference>
<dbReference type="CDD" id="cd06257">
    <property type="entry name" value="DnaJ"/>
    <property type="match status" value="1"/>
</dbReference>
<dbReference type="InterPro" id="IPR057985">
    <property type="entry name" value="TPR_PSMD3_N"/>
</dbReference>
<dbReference type="SUPFAM" id="SSF48452">
    <property type="entry name" value="TPR-like"/>
    <property type="match status" value="3"/>
</dbReference>
<dbReference type="GO" id="GO:0008541">
    <property type="term" value="C:proteasome regulatory particle, lid subcomplex"/>
    <property type="evidence" value="ECO:0007669"/>
    <property type="project" value="TreeGrafter"/>
</dbReference>
<dbReference type="Pfam" id="PF00226">
    <property type="entry name" value="DnaJ"/>
    <property type="match status" value="1"/>
</dbReference>
<feature type="region of interest" description="Disordered" evidence="11">
    <location>
        <begin position="1"/>
        <end position="25"/>
    </location>
</feature>
<dbReference type="SMART" id="SM00028">
    <property type="entry name" value="TPR"/>
    <property type="match status" value="6"/>
</dbReference>
<comment type="subcellular location">
    <subcellularLocation>
        <location evidence="1">Endoplasmic reticulum lumen</location>
    </subcellularLocation>
</comment>
<feature type="coiled-coil region" evidence="10">
    <location>
        <begin position="451"/>
        <end position="478"/>
    </location>
</feature>
<dbReference type="PROSITE" id="PS50076">
    <property type="entry name" value="DNAJ_2"/>
    <property type="match status" value="1"/>
</dbReference>
<evidence type="ECO:0000256" key="1">
    <source>
        <dbReference type="ARBA" id="ARBA00004319"/>
    </source>
</evidence>
<protein>
    <recommendedName>
        <fullName evidence="8">Tetratricopeptide repeat and J domain-containing co-chaperone DNJ1</fullName>
    </recommendedName>
</protein>
<feature type="domain" description="J" evidence="12">
    <location>
        <begin position="882"/>
        <end position="943"/>
    </location>
</feature>
<dbReference type="PRINTS" id="PR00625">
    <property type="entry name" value="JDOMAIN"/>
</dbReference>
<sequence length="998" mass="111898">MAAEEIEIDQAEKAPQENSKQDVKPVQTVIDEIRQNASLIERAVITTESRITSRVLRTLTTLRKRLSDEVLLQAIQQLGSHKYKTQLMPYLSNDMQVDSSLAQTSESGTLPEVDIYLSLLVLLRLIDKPNLSSALELAITTLNNIQALNKRSFDPLAAKVWFYYYRIHELLGQEQESRTQLLAGQRTAVLRKDTDCQAVILNCLLRCYISAKAYDQADKLIAKSAFPEGAGNPQLARYLYYLGRVKAVQLNYSDAHHNLQQAIRRAPSGNIAPGFLQNAYKFFVVVELLMGDIPERSIFKQQLLKGSLEKGGYLAITQAVRVGDLSLFADALSKHSDSFIRDSTYTFILRLRHNVIRTGLRMISLAYSRIPLGDICAKLRLDSEEDAEYIVAKAAREGVIEATINHQQGYMESKQGGNIYDTEEPQVLFRQRIQFCMDLHNDSVKAMRYPLKSKDDDLAKAEEARERESRLIKEIEDGLKFVLLLMVAGSCAADAGILQQANAQLAMGRFTDAANLYTKAIDADPSSYLSHYKRATAYLSLGRNSAALNDLETVLELQPSFEQARIQRARILLKDGEYHQAKAETDIYQKNHKNDKTAKDLQSKIKSLEKLTNQTDKTHKARRWSETLQSVTKAIEIASNSLRLLQIRVDCFLALGDINGATNDLNRIAHIQPSIQSDLLLRLAHLTYYYQGKPEVSLNQIKQCLHTDPESKVCKKFFKVLKSDTKDISRAVMFSQSSNWRALASVINGNNGLLKRLDEGMRIGSIASEWPGLTEAPIPKQVYDASFSPALRNRLVSWSCKAYVQANDLKKAESFCEETLKFDSNNLDALIGKAEGMLKAEDFEKAVDVLEKAFEASGRSNRDIASRLQRARKLLKQSKSKDYYKVLGVPRSATDKEIKKAYRKQSKEAHPDKGGSVEAMERLNEAYGVLSDAELRQRFDQGDDPNDPESGHEHPFQQGAGAFQHMFFHNGFPGSFSGGGGGGGFPGGFGGRHFMFNF</sequence>
<evidence type="ECO:0000256" key="6">
    <source>
        <dbReference type="ARBA" id="ARBA00022824"/>
    </source>
</evidence>
<dbReference type="Gene3D" id="1.10.287.110">
    <property type="entry name" value="DnaJ domain"/>
    <property type="match status" value="1"/>
</dbReference>
<dbReference type="GO" id="GO:0042176">
    <property type="term" value="P:regulation of protein catabolic process"/>
    <property type="evidence" value="ECO:0007669"/>
    <property type="project" value="InterPro"/>
</dbReference>
<dbReference type="GO" id="GO:0030234">
    <property type="term" value="F:enzyme regulator activity"/>
    <property type="evidence" value="ECO:0007669"/>
    <property type="project" value="InterPro"/>
</dbReference>
<organism evidence="14 15">
    <name type="scientific">Wallemia ichthyophaga</name>
    <dbReference type="NCBI Taxonomy" id="245174"/>
    <lineage>
        <taxon>Eukaryota</taxon>
        <taxon>Fungi</taxon>
        <taxon>Dikarya</taxon>
        <taxon>Basidiomycota</taxon>
        <taxon>Wallemiomycotina</taxon>
        <taxon>Wallemiomycetes</taxon>
        <taxon>Wallemiales</taxon>
        <taxon>Wallemiaceae</taxon>
        <taxon>Wallemia</taxon>
    </lineage>
</organism>
<feature type="compositionally biased region" description="Basic and acidic residues" evidence="11">
    <location>
        <begin position="10"/>
        <end position="23"/>
    </location>
</feature>
<dbReference type="SUPFAM" id="SSF46785">
    <property type="entry name" value="Winged helix' DNA-binding domain"/>
    <property type="match status" value="1"/>
</dbReference>
<dbReference type="InterPro" id="IPR000717">
    <property type="entry name" value="PCI_dom"/>
</dbReference>
<dbReference type="PROSITE" id="PS50005">
    <property type="entry name" value="TPR"/>
    <property type="match status" value="1"/>
</dbReference>
<evidence type="ECO:0000256" key="10">
    <source>
        <dbReference type="SAM" id="Coils"/>
    </source>
</evidence>
<dbReference type="Pfam" id="PF08375">
    <property type="entry name" value="Rpn3_C"/>
    <property type="match status" value="1"/>
</dbReference>
<proteinExistence type="inferred from homology"/>